<reference evidence="2 3" key="1">
    <citation type="submission" date="2020-08" db="EMBL/GenBank/DDBJ databases">
        <title>Genomic Encyclopedia of Type Strains, Phase III (KMG-III): the genomes of soil and plant-associated and newly described type strains.</title>
        <authorList>
            <person name="Whitman W."/>
        </authorList>
    </citation>
    <scope>NUCLEOTIDE SEQUENCE [LARGE SCALE GENOMIC DNA]</scope>
    <source>
        <strain evidence="2 3">CECT 3287</strain>
    </source>
</reference>
<dbReference type="SUPFAM" id="SSF56300">
    <property type="entry name" value="Metallo-dependent phosphatases"/>
    <property type="match status" value="1"/>
</dbReference>
<name>A0A7W5FI91_9ACTN</name>
<dbReference type="InterPro" id="IPR004843">
    <property type="entry name" value="Calcineurin-like_PHP"/>
</dbReference>
<evidence type="ECO:0000259" key="1">
    <source>
        <dbReference type="Pfam" id="PF00149"/>
    </source>
</evidence>
<dbReference type="EMBL" id="JACHXF010000018">
    <property type="protein sequence ID" value="MBB3099429.1"/>
    <property type="molecule type" value="Genomic_DNA"/>
</dbReference>
<evidence type="ECO:0000313" key="3">
    <source>
        <dbReference type="Proteomes" id="UP000590749"/>
    </source>
</evidence>
<protein>
    <submittedName>
        <fullName evidence="2">Putative phosphodiesterase</fullName>
    </submittedName>
</protein>
<comment type="caution">
    <text evidence="2">The sequence shown here is derived from an EMBL/GenBank/DDBJ whole genome shotgun (WGS) entry which is preliminary data.</text>
</comment>
<dbReference type="RefSeq" id="WP_183225477.1">
    <property type="nucleotide sequence ID" value="NZ_BMPW01000021.1"/>
</dbReference>
<dbReference type="InterPro" id="IPR029052">
    <property type="entry name" value="Metallo-depent_PP-like"/>
</dbReference>
<gene>
    <name evidence="2" type="ORF">FHR83_007135</name>
</gene>
<proteinExistence type="predicted"/>
<sequence>MPSEELLSELLAKPVGPEIKARKTDPAKDFTKQVEVTGDTAEVTVNAETKTEADAARGVLIEQDLNPDEWDVAGFRVSEWTRPNGDPGISTRYTFKRKAKAAAGGRLPIDELLAAIRVQIPSIGDRPTGAWGLVVLIGDTQFGKSDGDGIEGTVKRAIECIDKAAQQIRTLGNLFRIGHIHVVFLGDHVEGFVSQSGANTWRTQLTLTEQIRLTRRMMLHAVLAFAPLSDTVTFAAVPGNHDQAVRVAGKGVTKYDDSHDCESLIAVADAVKLAESRGLDHVQFFVPESDELTVTLDVAGTVVTAAHGHMWRPGQHMKWWQGQAFNRDSAMHQTDLLVAGHLHHLVVDTDGHRTFIQAPALESESTWFRHATGTGGAPGIVLALTQGGKTDLIQTIR</sequence>
<dbReference type="Pfam" id="PF00149">
    <property type="entry name" value="Metallophos"/>
    <property type="match status" value="1"/>
</dbReference>
<evidence type="ECO:0000313" key="2">
    <source>
        <dbReference type="EMBL" id="MBB3099429.1"/>
    </source>
</evidence>
<dbReference type="Gene3D" id="3.60.21.10">
    <property type="match status" value="1"/>
</dbReference>
<dbReference type="AlphaFoldDB" id="A0A7W5FI91"/>
<dbReference type="GO" id="GO:0016787">
    <property type="term" value="F:hydrolase activity"/>
    <property type="evidence" value="ECO:0007669"/>
    <property type="project" value="InterPro"/>
</dbReference>
<organism evidence="2 3">
    <name type="scientific">Actinoplanes campanulatus</name>
    <dbReference type="NCBI Taxonomy" id="113559"/>
    <lineage>
        <taxon>Bacteria</taxon>
        <taxon>Bacillati</taxon>
        <taxon>Actinomycetota</taxon>
        <taxon>Actinomycetes</taxon>
        <taxon>Micromonosporales</taxon>
        <taxon>Micromonosporaceae</taxon>
        <taxon>Actinoplanes</taxon>
    </lineage>
</organism>
<accession>A0A7W5FI91</accession>
<feature type="domain" description="Calcineurin-like phosphoesterase" evidence="1">
    <location>
        <begin position="134"/>
        <end position="344"/>
    </location>
</feature>
<keyword evidence="3" id="KW-1185">Reference proteome</keyword>
<dbReference type="Proteomes" id="UP000590749">
    <property type="component" value="Unassembled WGS sequence"/>
</dbReference>